<accession>A0A9D4GHX1</accession>
<protein>
    <submittedName>
        <fullName evidence="1">Uncharacterized protein</fullName>
    </submittedName>
</protein>
<gene>
    <name evidence="1" type="ORF">DPMN_144290</name>
</gene>
<proteinExistence type="predicted"/>
<reference evidence="1" key="1">
    <citation type="journal article" date="2019" name="bioRxiv">
        <title>The Genome of the Zebra Mussel, Dreissena polymorpha: A Resource for Invasive Species Research.</title>
        <authorList>
            <person name="McCartney M.A."/>
            <person name="Auch B."/>
            <person name="Kono T."/>
            <person name="Mallez S."/>
            <person name="Zhang Y."/>
            <person name="Obille A."/>
            <person name="Becker A."/>
            <person name="Abrahante J.E."/>
            <person name="Garbe J."/>
            <person name="Badalamenti J.P."/>
            <person name="Herman A."/>
            <person name="Mangelson H."/>
            <person name="Liachko I."/>
            <person name="Sullivan S."/>
            <person name="Sone E.D."/>
            <person name="Koren S."/>
            <person name="Silverstein K.A.T."/>
            <person name="Beckman K.B."/>
            <person name="Gohl D.M."/>
        </authorList>
    </citation>
    <scope>NUCLEOTIDE SEQUENCE</scope>
    <source>
        <strain evidence="1">Duluth1</strain>
        <tissue evidence="1">Whole animal</tissue>
    </source>
</reference>
<organism evidence="1 2">
    <name type="scientific">Dreissena polymorpha</name>
    <name type="common">Zebra mussel</name>
    <name type="synonym">Mytilus polymorpha</name>
    <dbReference type="NCBI Taxonomy" id="45954"/>
    <lineage>
        <taxon>Eukaryota</taxon>
        <taxon>Metazoa</taxon>
        <taxon>Spiralia</taxon>
        <taxon>Lophotrochozoa</taxon>
        <taxon>Mollusca</taxon>
        <taxon>Bivalvia</taxon>
        <taxon>Autobranchia</taxon>
        <taxon>Heteroconchia</taxon>
        <taxon>Euheterodonta</taxon>
        <taxon>Imparidentia</taxon>
        <taxon>Neoheterodontei</taxon>
        <taxon>Myida</taxon>
        <taxon>Dreissenoidea</taxon>
        <taxon>Dreissenidae</taxon>
        <taxon>Dreissena</taxon>
    </lineage>
</organism>
<reference evidence="1" key="2">
    <citation type="submission" date="2020-11" db="EMBL/GenBank/DDBJ databases">
        <authorList>
            <person name="McCartney M.A."/>
            <person name="Auch B."/>
            <person name="Kono T."/>
            <person name="Mallez S."/>
            <person name="Becker A."/>
            <person name="Gohl D.M."/>
            <person name="Silverstein K.A.T."/>
            <person name="Koren S."/>
            <person name="Bechman K.B."/>
            <person name="Herman A."/>
            <person name="Abrahante J.E."/>
            <person name="Garbe J."/>
        </authorList>
    </citation>
    <scope>NUCLEOTIDE SEQUENCE</scope>
    <source>
        <strain evidence="1">Duluth1</strain>
        <tissue evidence="1">Whole animal</tissue>
    </source>
</reference>
<keyword evidence="2" id="KW-1185">Reference proteome</keyword>
<evidence type="ECO:0000313" key="1">
    <source>
        <dbReference type="EMBL" id="KAH3815759.1"/>
    </source>
</evidence>
<evidence type="ECO:0000313" key="2">
    <source>
        <dbReference type="Proteomes" id="UP000828390"/>
    </source>
</evidence>
<dbReference type="Proteomes" id="UP000828390">
    <property type="component" value="Unassembled WGS sequence"/>
</dbReference>
<sequence length="80" mass="9003">MMETGTSTTTAYRHHRNVKGLTIHTEFSTGALDKRNGALKKPNGMAKEVECDNEDQNNELESPNTDLKTLQEAWLAFDSY</sequence>
<dbReference type="AlphaFoldDB" id="A0A9D4GHX1"/>
<name>A0A9D4GHX1_DREPO</name>
<comment type="caution">
    <text evidence="1">The sequence shown here is derived from an EMBL/GenBank/DDBJ whole genome shotgun (WGS) entry which is preliminary data.</text>
</comment>
<dbReference type="EMBL" id="JAIWYP010000006">
    <property type="protein sequence ID" value="KAH3815759.1"/>
    <property type="molecule type" value="Genomic_DNA"/>
</dbReference>